<gene>
    <name evidence="3" type="ORF">GCM10011514_32800</name>
</gene>
<dbReference type="CDD" id="cd06223">
    <property type="entry name" value="PRTases_typeI"/>
    <property type="match status" value="1"/>
</dbReference>
<dbReference type="EMBL" id="BMKK01000006">
    <property type="protein sequence ID" value="GGD66210.1"/>
    <property type="molecule type" value="Genomic_DNA"/>
</dbReference>
<protein>
    <submittedName>
        <fullName evidence="3">Amidophosphoribosyltransferase</fullName>
    </submittedName>
</protein>
<reference evidence="3" key="1">
    <citation type="journal article" date="2014" name="Int. J. Syst. Evol. Microbiol.">
        <title>Complete genome sequence of Corynebacterium casei LMG S-19264T (=DSM 44701T), isolated from a smear-ripened cheese.</title>
        <authorList>
            <consortium name="US DOE Joint Genome Institute (JGI-PGF)"/>
            <person name="Walter F."/>
            <person name="Albersmeier A."/>
            <person name="Kalinowski J."/>
            <person name="Ruckert C."/>
        </authorList>
    </citation>
    <scope>NUCLEOTIDE SEQUENCE</scope>
    <source>
        <strain evidence="3">CGMCC 1.15958</strain>
    </source>
</reference>
<dbReference type="SUPFAM" id="SSF53271">
    <property type="entry name" value="PRTase-like"/>
    <property type="match status" value="1"/>
</dbReference>
<dbReference type="Proteomes" id="UP000609064">
    <property type="component" value="Unassembled WGS sequence"/>
</dbReference>
<feature type="domain" description="Phosphoribosyltransferase" evidence="2">
    <location>
        <begin position="137"/>
        <end position="225"/>
    </location>
</feature>
<dbReference type="InterPro" id="IPR051910">
    <property type="entry name" value="ComF/GntX_DNA_util-trans"/>
</dbReference>
<dbReference type="InterPro" id="IPR000836">
    <property type="entry name" value="PRTase_dom"/>
</dbReference>
<evidence type="ECO:0000313" key="3">
    <source>
        <dbReference type="EMBL" id="GGD66210.1"/>
    </source>
</evidence>
<accession>A0A916YXG0</accession>
<organism evidence="3 4">
    <name type="scientific">Emticicia aquatilis</name>
    <dbReference type="NCBI Taxonomy" id="1537369"/>
    <lineage>
        <taxon>Bacteria</taxon>
        <taxon>Pseudomonadati</taxon>
        <taxon>Bacteroidota</taxon>
        <taxon>Cytophagia</taxon>
        <taxon>Cytophagales</taxon>
        <taxon>Leadbetterellaceae</taxon>
        <taxon>Emticicia</taxon>
    </lineage>
</organism>
<dbReference type="InterPro" id="IPR029057">
    <property type="entry name" value="PRTase-like"/>
</dbReference>
<proteinExistence type="inferred from homology"/>
<keyword evidence="4" id="KW-1185">Reference proteome</keyword>
<dbReference type="PANTHER" id="PTHR47505:SF1">
    <property type="entry name" value="DNA UTILIZATION PROTEIN YHGH"/>
    <property type="match status" value="1"/>
</dbReference>
<reference evidence="3" key="2">
    <citation type="submission" date="2020-09" db="EMBL/GenBank/DDBJ databases">
        <authorList>
            <person name="Sun Q."/>
            <person name="Zhou Y."/>
        </authorList>
    </citation>
    <scope>NUCLEOTIDE SEQUENCE</scope>
    <source>
        <strain evidence="3">CGMCC 1.15958</strain>
    </source>
</reference>
<dbReference type="RefSeq" id="WP_188767433.1">
    <property type="nucleotide sequence ID" value="NZ_BMKK01000006.1"/>
</dbReference>
<evidence type="ECO:0000313" key="4">
    <source>
        <dbReference type="Proteomes" id="UP000609064"/>
    </source>
</evidence>
<comment type="similarity">
    <text evidence="1">Belongs to the ComF/GntX family.</text>
</comment>
<dbReference type="AlphaFoldDB" id="A0A916YXG0"/>
<evidence type="ECO:0000259" key="2">
    <source>
        <dbReference type="Pfam" id="PF00156"/>
    </source>
</evidence>
<dbReference type="PANTHER" id="PTHR47505">
    <property type="entry name" value="DNA UTILIZATION PROTEIN YHGH"/>
    <property type="match status" value="1"/>
</dbReference>
<dbReference type="Pfam" id="PF00156">
    <property type="entry name" value="Pribosyltran"/>
    <property type="match status" value="1"/>
</dbReference>
<evidence type="ECO:0000256" key="1">
    <source>
        <dbReference type="ARBA" id="ARBA00008007"/>
    </source>
</evidence>
<dbReference type="Gene3D" id="3.40.50.2020">
    <property type="match status" value="1"/>
</dbReference>
<sequence length="228" mass="25768">MKWFKHFLDIIYPRTCEACGEALLGGENLICTNCMIDLPRTNSHIQRLDKVSNRFWGKIPVTDTITFMKFSKKGKVQKLLHELKYRNKPEVGKYLGKIYGVDLKAVGFDEKIDLIIGVPLHPTKLIQRGYNQADCIAEGLSEALNVPYDTNAVKRLTHTSTQTKKSRIERFQNVENIFEVIDNEKVRNKRIAIVDDVLTTGSTIESLGITLLNAEAKEISVITIAAAF</sequence>
<name>A0A916YXG0_9BACT</name>
<comment type="caution">
    <text evidence="3">The sequence shown here is derived from an EMBL/GenBank/DDBJ whole genome shotgun (WGS) entry which is preliminary data.</text>
</comment>